<organism evidence="3 4">
    <name type="scientific">Rhizopogon vesiculosus</name>
    <dbReference type="NCBI Taxonomy" id="180088"/>
    <lineage>
        <taxon>Eukaryota</taxon>
        <taxon>Fungi</taxon>
        <taxon>Dikarya</taxon>
        <taxon>Basidiomycota</taxon>
        <taxon>Agaricomycotina</taxon>
        <taxon>Agaricomycetes</taxon>
        <taxon>Agaricomycetidae</taxon>
        <taxon>Boletales</taxon>
        <taxon>Suillineae</taxon>
        <taxon>Rhizopogonaceae</taxon>
        <taxon>Rhizopogon</taxon>
    </lineage>
</organism>
<keyword evidence="1" id="KW-1133">Transmembrane helix</keyword>
<evidence type="ECO:0000313" key="3">
    <source>
        <dbReference type="EMBL" id="OJA13672.1"/>
    </source>
</evidence>
<feature type="transmembrane region" description="Helical" evidence="1">
    <location>
        <begin position="88"/>
        <end position="107"/>
    </location>
</feature>
<feature type="transmembrane region" description="Helical" evidence="1">
    <location>
        <begin position="197"/>
        <end position="222"/>
    </location>
</feature>
<keyword evidence="4" id="KW-1185">Reference proteome</keyword>
<dbReference type="OrthoDB" id="3346251at2759"/>
<keyword evidence="1" id="KW-0812">Transmembrane</keyword>
<accession>A0A1J8QJS2</accession>
<feature type="transmembrane region" description="Helical" evidence="1">
    <location>
        <begin position="46"/>
        <end position="68"/>
    </location>
</feature>
<reference evidence="3 4" key="1">
    <citation type="submission" date="2016-03" db="EMBL/GenBank/DDBJ databases">
        <title>Comparative genomics of the ectomycorrhizal sister species Rhizopogon vinicolor and Rhizopogon vesiculosus (Basidiomycota: Boletales) reveals a divergence of the mating type B locus.</title>
        <authorList>
            <person name="Mujic A.B."/>
            <person name="Kuo A."/>
            <person name="Tritt A."/>
            <person name="Lipzen A."/>
            <person name="Chen C."/>
            <person name="Johnson J."/>
            <person name="Sharma A."/>
            <person name="Barry K."/>
            <person name="Grigoriev I.V."/>
            <person name="Spatafora J.W."/>
        </authorList>
    </citation>
    <scope>NUCLEOTIDE SEQUENCE [LARGE SCALE GENOMIC DNA]</scope>
    <source>
        <strain evidence="3 4">AM-OR11-056</strain>
    </source>
</reference>
<evidence type="ECO:0000259" key="2">
    <source>
        <dbReference type="Pfam" id="PF20151"/>
    </source>
</evidence>
<protein>
    <recommendedName>
        <fullName evidence="2">DUF6533 domain-containing protein</fullName>
    </recommendedName>
</protein>
<keyword evidence="1" id="KW-0472">Membrane</keyword>
<sequence>MLQLLVIDSETSEKYLRIASVSIALYDYILTLPAEWRFYRSQSSIFHLNLACILFIAMRYVSVAVLLLSNYGFFATGFTDETCKHYHILAPVFKVIQIMISQAILGVRTFNIAKRGKRVGISLLLLYAVSTVLEWFTNVVDRYPVTTDGNCISGSASKTIAAWFYYLAAMMYDLAMLAISTTYLLRYSPLSSRLEQLIRVLIYDGIGFFLALTGKYALLFFVGHLPKSTLSQGRTYLISSFITRPVPRLSLQEGIIRASLGYAVTWIMSQRILIHLREMKESRRLENVVLARPARNALSGLHSHFGSKSPIDADFAHTTPRNLNPNDVEMDIRVCVERTVMVDCMAESENGSSYGKPAGK</sequence>
<feature type="transmembrane region" description="Helical" evidence="1">
    <location>
        <begin position="15"/>
        <end position="34"/>
    </location>
</feature>
<evidence type="ECO:0000313" key="4">
    <source>
        <dbReference type="Proteomes" id="UP000183567"/>
    </source>
</evidence>
<feature type="transmembrane region" description="Helical" evidence="1">
    <location>
        <begin position="163"/>
        <end position="185"/>
    </location>
</feature>
<dbReference type="EMBL" id="LVVM01004055">
    <property type="protein sequence ID" value="OJA13672.1"/>
    <property type="molecule type" value="Genomic_DNA"/>
</dbReference>
<dbReference type="AlphaFoldDB" id="A0A1J8QJS2"/>
<dbReference type="STRING" id="180088.A0A1J8QJS2"/>
<name>A0A1J8QJS2_9AGAM</name>
<dbReference type="InterPro" id="IPR045340">
    <property type="entry name" value="DUF6533"/>
</dbReference>
<feature type="domain" description="DUF6533" evidence="2">
    <location>
        <begin position="15"/>
        <end position="63"/>
    </location>
</feature>
<proteinExistence type="predicted"/>
<dbReference type="Proteomes" id="UP000183567">
    <property type="component" value="Unassembled WGS sequence"/>
</dbReference>
<gene>
    <name evidence="3" type="ORF">AZE42_08979</name>
</gene>
<comment type="caution">
    <text evidence="3">The sequence shown here is derived from an EMBL/GenBank/DDBJ whole genome shotgun (WGS) entry which is preliminary data.</text>
</comment>
<dbReference type="Pfam" id="PF20151">
    <property type="entry name" value="DUF6533"/>
    <property type="match status" value="1"/>
</dbReference>
<evidence type="ECO:0000256" key="1">
    <source>
        <dbReference type="SAM" id="Phobius"/>
    </source>
</evidence>